<name>A0ABP9UZM5_9BACT</name>
<dbReference type="InterPro" id="IPR013424">
    <property type="entry name" value="Ice-binding_C"/>
</dbReference>
<evidence type="ECO:0008006" key="4">
    <source>
        <dbReference type="Google" id="ProtNLM"/>
    </source>
</evidence>
<evidence type="ECO:0000313" key="3">
    <source>
        <dbReference type="Proteomes" id="UP001424741"/>
    </source>
</evidence>
<reference evidence="2 3" key="1">
    <citation type="submission" date="2024-02" db="EMBL/GenBank/DDBJ databases">
        <title>Rubritalea halochordaticola NBRC 107102.</title>
        <authorList>
            <person name="Ichikawa N."/>
            <person name="Katano-Makiyama Y."/>
            <person name="Hidaka K."/>
        </authorList>
    </citation>
    <scope>NUCLEOTIDE SEQUENCE [LARGE SCALE GENOMIC DNA]</scope>
    <source>
        <strain evidence="2 3">NBRC 107102</strain>
    </source>
</reference>
<feature type="chain" id="PRO_5046771778" description="PEP-CTERM sorting domain-containing protein" evidence="1">
    <location>
        <begin position="20"/>
        <end position="221"/>
    </location>
</feature>
<protein>
    <recommendedName>
        <fullName evidence="4">PEP-CTERM sorting domain-containing protein</fullName>
    </recommendedName>
</protein>
<feature type="signal peptide" evidence="1">
    <location>
        <begin position="1"/>
        <end position="19"/>
    </location>
</feature>
<comment type="caution">
    <text evidence="2">The sequence shown here is derived from an EMBL/GenBank/DDBJ whole genome shotgun (WGS) entry which is preliminary data.</text>
</comment>
<evidence type="ECO:0000256" key="1">
    <source>
        <dbReference type="SAM" id="SignalP"/>
    </source>
</evidence>
<gene>
    <name evidence="2" type="ORF">Rhal01_02082</name>
</gene>
<sequence>MKNTIIAATLAALAGSASAATISWSSTAYTTNGSVGQNLDTGLFLTTGTEFLVENVGGSAATFDGIDFTADSDLFGSAITNTFHQSGMEPSSSGRYGSSGADTISLSGLTIGQTYRIQALVFDGRGSAGITGRTVSFDGIDQGQYANGVSGVTWGDGLLVTGTFTADATDQDFTIEAFDGASSVGGQLNALLVHNTTAIPEPTSTAFVGLAGLGLLLRRRR</sequence>
<proteinExistence type="predicted"/>
<evidence type="ECO:0000313" key="2">
    <source>
        <dbReference type="EMBL" id="GAA5495901.1"/>
    </source>
</evidence>
<accession>A0ABP9UZM5</accession>
<keyword evidence="3" id="KW-1185">Reference proteome</keyword>
<dbReference type="NCBIfam" id="TIGR02595">
    <property type="entry name" value="PEP_CTERM"/>
    <property type="match status" value="1"/>
</dbReference>
<keyword evidence="1" id="KW-0732">Signal</keyword>
<dbReference type="Proteomes" id="UP001424741">
    <property type="component" value="Unassembled WGS sequence"/>
</dbReference>
<dbReference type="RefSeq" id="WP_346188637.1">
    <property type="nucleotide sequence ID" value="NZ_BAABRL010000006.1"/>
</dbReference>
<organism evidence="2 3">
    <name type="scientific">Rubritalea halochordaticola</name>
    <dbReference type="NCBI Taxonomy" id="714537"/>
    <lineage>
        <taxon>Bacteria</taxon>
        <taxon>Pseudomonadati</taxon>
        <taxon>Verrucomicrobiota</taxon>
        <taxon>Verrucomicrobiia</taxon>
        <taxon>Verrucomicrobiales</taxon>
        <taxon>Rubritaleaceae</taxon>
        <taxon>Rubritalea</taxon>
    </lineage>
</organism>
<dbReference type="EMBL" id="BAABRL010000006">
    <property type="protein sequence ID" value="GAA5495901.1"/>
    <property type="molecule type" value="Genomic_DNA"/>
</dbReference>